<evidence type="ECO:0000256" key="1">
    <source>
        <dbReference type="ARBA" id="ARBA00006194"/>
    </source>
</evidence>
<evidence type="ECO:0000313" key="6">
    <source>
        <dbReference type="Proteomes" id="UP000433883"/>
    </source>
</evidence>
<dbReference type="GO" id="GO:0006412">
    <property type="term" value="P:translation"/>
    <property type="evidence" value="ECO:0007669"/>
    <property type="project" value="InterPro"/>
</dbReference>
<feature type="compositionally biased region" description="Polar residues" evidence="4">
    <location>
        <begin position="53"/>
        <end position="62"/>
    </location>
</feature>
<dbReference type="InterPro" id="IPR036967">
    <property type="entry name" value="Ribosomal_uS11_sf"/>
</dbReference>
<evidence type="ECO:0000256" key="2">
    <source>
        <dbReference type="ARBA" id="ARBA00022980"/>
    </source>
</evidence>
<feature type="region of interest" description="Disordered" evidence="4">
    <location>
        <begin position="30"/>
        <end position="71"/>
    </location>
</feature>
<name>A0A8H3Z3R1_VENIN</name>
<dbReference type="GO" id="GO:0005840">
    <property type="term" value="C:ribosome"/>
    <property type="evidence" value="ECO:0007669"/>
    <property type="project" value="UniProtKB-KW"/>
</dbReference>
<sequence>MPREASIQSICKTCRTKVLRPTKQPIHRAFSSTPRCLDDGPPPPPTSSLSDLMNTISRQPSNPIGRKPTERTQGITNTLFNNQRAMKDMVPPSTRDTGLSRISMREPPPDPHHLHIYATKHNTHLCLTRPNTEPILSFSAGNIGFRKGQRGSFDAAFQLSSYVFKMMKDRGLLRNATERDMDMEDLGSKTESPIKNMEVILRGFGKGREAVVKAIMGNEGRVLRDKIIRVSDATRLKFGGTRKASKTLDRHTFDKAESGRKFGFETSGISISLANLMDKEIEFKDGGIDEQPKALETGEVLCKSQDK</sequence>
<organism evidence="5 6">
    <name type="scientific">Venturia inaequalis</name>
    <name type="common">Apple scab fungus</name>
    <dbReference type="NCBI Taxonomy" id="5025"/>
    <lineage>
        <taxon>Eukaryota</taxon>
        <taxon>Fungi</taxon>
        <taxon>Dikarya</taxon>
        <taxon>Ascomycota</taxon>
        <taxon>Pezizomycotina</taxon>
        <taxon>Dothideomycetes</taxon>
        <taxon>Pleosporomycetidae</taxon>
        <taxon>Venturiales</taxon>
        <taxon>Venturiaceae</taxon>
        <taxon>Venturia</taxon>
    </lineage>
</organism>
<proteinExistence type="inferred from homology"/>
<evidence type="ECO:0000256" key="3">
    <source>
        <dbReference type="ARBA" id="ARBA00023274"/>
    </source>
</evidence>
<dbReference type="InterPro" id="IPR001971">
    <property type="entry name" value="Ribosomal_uS11"/>
</dbReference>
<accession>A0A8H3Z3R1</accession>
<protein>
    <submittedName>
        <fullName evidence="5">Uncharacterized protein</fullName>
    </submittedName>
</protein>
<reference evidence="5 6" key="1">
    <citation type="submission" date="2019-11" db="EMBL/GenBank/DDBJ databases">
        <title>Venturia inaequalis Genome Resource.</title>
        <authorList>
            <person name="Lichtner F.J."/>
        </authorList>
    </citation>
    <scope>NUCLEOTIDE SEQUENCE [LARGE SCALE GENOMIC DNA]</scope>
    <source>
        <strain evidence="5">Bline_iso_100314</strain>
    </source>
</reference>
<gene>
    <name evidence="5" type="ORF">BLS_009670</name>
</gene>
<dbReference type="Proteomes" id="UP000433883">
    <property type="component" value="Unassembled WGS sequence"/>
</dbReference>
<evidence type="ECO:0000313" key="5">
    <source>
        <dbReference type="EMBL" id="KAE9979572.1"/>
    </source>
</evidence>
<dbReference type="SUPFAM" id="SSF53137">
    <property type="entry name" value="Translational machinery components"/>
    <property type="match status" value="1"/>
</dbReference>
<dbReference type="GO" id="GO:0003735">
    <property type="term" value="F:structural constituent of ribosome"/>
    <property type="evidence" value="ECO:0007669"/>
    <property type="project" value="InterPro"/>
</dbReference>
<dbReference type="AlphaFoldDB" id="A0A8H3Z3R1"/>
<comment type="caution">
    <text evidence="5">The sequence shown here is derived from an EMBL/GenBank/DDBJ whole genome shotgun (WGS) entry which is preliminary data.</text>
</comment>
<dbReference type="HAMAP" id="MF_01310">
    <property type="entry name" value="Ribosomal_uS11"/>
    <property type="match status" value="1"/>
</dbReference>
<dbReference type="Gene3D" id="3.30.420.80">
    <property type="entry name" value="Ribosomal protein S11"/>
    <property type="match status" value="1"/>
</dbReference>
<keyword evidence="2" id="KW-0689">Ribosomal protein</keyword>
<dbReference type="GO" id="GO:1990904">
    <property type="term" value="C:ribonucleoprotein complex"/>
    <property type="evidence" value="ECO:0007669"/>
    <property type="project" value="UniProtKB-KW"/>
</dbReference>
<keyword evidence="3" id="KW-0687">Ribonucleoprotein</keyword>
<comment type="similarity">
    <text evidence="1">Belongs to the universal ribosomal protein uS11 family.</text>
</comment>
<dbReference type="PANTHER" id="PTHR11759">
    <property type="entry name" value="40S RIBOSOMAL PROTEIN S14/30S RIBOSOMAL PROTEIN S11"/>
    <property type="match status" value="1"/>
</dbReference>
<dbReference type="EMBL" id="WNWQ01000090">
    <property type="protein sequence ID" value="KAE9979572.1"/>
    <property type="molecule type" value="Genomic_DNA"/>
</dbReference>
<evidence type="ECO:0000256" key="4">
    <source>
        <dbReference type="SAM" id="MobiDB-lite"/>
    </source>
</evidence>